<feature type="domain" description="Adaptor protein ClpS core" evidence="1">
    <location>
        <begin position="17"/>
        <end position="83"/>
    </location>
</feature>
<dbReference type="Proteomes" id="UP000092596">
    <property type="component" value="Chromosome"/>
</dbReference>
<dbReference type="RefSeq" id="WP_065248086.1">
    <property type="nucleotide sequence ID" value="NZ_CP012117.1"/>
</dbReference>
<dbReference type="NCBIfam" id="NF000668">
    <property type="entry name" value="PRK00033.1-1"/>
    <property type="match status" value="1"/>
</dbReference>
<protein>
    <recommendedName>
        <fullName evidence="1">Adaptor protein ClpS core domain-containing protein</fullName>
    </recommendedName>
</protein>
<dbReference type="GO" id="GO:0030163">
    <property type="term" value="P:protein catabolic process"/>
    <property type="evidence" value="ECO:0007669"/>
    <property type="project" value="InterPro"/>
</dbReference>
<gene>
    <name evidence="2" type="ORF">DAD186_14660</name>
</gene>
<evidence type="ECO:0000313" key="3">
    <source>
        <dbReference type="Proteomes" id="UP000092596"/>
    </source>
</evidence>
<dbReference type="Gene3D" id="3.30.1390.10">
    <property type="match status" value="1"/>
</dbReference>
<evidence type="ECO:0000313" key="2">
    <source>
        <dbReference type="EMBL" id="ANP28016.1"/>
    </source>
</evidence>
<dbReference type="AlphaFoldDB" id="A0A1B0ZJ96"/>
<dbReference type="KEGG" id="dva:DAD186_14660"/>
<dbReference type="STRING" id="1630135.DAD186_14660"/>
<name>A0A1B0ZJ96_9MICO</name>
<reference evidence="2 3" key="1">
    <citation type="submission" date="2015-06" db="EMBL/GenBank/DDBJ databases">
        <title>Investigation of pathophysiology for high-risk pregnancy and development of treatment modality based on it.</title>
        <authorList>
            <person name="Kim B.-C."/>
            <person name="Lim S."/>
        </authorList>
    </citation>
    <scope>NUCLEOTIDE SEQUENCE [LARGE SCALE GENOMIC DNA]</scope>
    <source>
        <strain evidence="2 3">AD1-86</strain>
    </source>
</reference>
<sequence>MREKGQSEPLASVGTETDRKWNTVVLNDAVNEQTYVTYVFRTHFGYSRSKAHALMMQVHTEGRAIVSCDGREQAESHVGAMHEFGLLAILEEA</sequence>
<dbReference type="InterPro" id="IPR014719">
    <property type="entry name" value="Ribosomal_bL12_C/ClpS-like"/>
</dbReference>
<dbReference type="InterPro" id="IPR003769">
    <property type="entry name" value="ClpS_core"/>
</dbReference>
<dbReference type="SUPFAM" id="SSF54736">
    <property type="entry name" value="ClpS-like"/>
    <property type="match status" value="1"/>
</dbReference>
<accession>A0A1B0ZJ96</accession>
<organism evidence="2 3">
    <name type="scientific">Dermabacter vaginalis</name>
    <dbReference type="NCBI Taxonomy" id="1630135"/>
    <lineage>
        <taxon>Bacteria</taxon>
        <taxon>Bacillati</taxon>
        <taxon>Actinomycetota</taxon>
        <taxon>Actinomycetes</taxon>
        <taxon>Micrococcales</taxon>
        <taxon>Dermabacteraceae</taxon>
        <taxon>Dermabacter</taxon>
    </lineage>
</organism>
<dbReference type="Pfam" id="PF02617">
    <property type="entry name" value="ClpS"/>
    <property type="match status" value="1"/>
</dbReference>
<proteinExistence type="predicted"/>
<dbReference type="PATRIC" id="fig|1630135.4.peg.1468"/>
<evidence type="ECO:0000259" key="1">
    <source>
        <dbReference type="Pfam" id="PF02617"/>
    </source>
</evidence>
<dbReference type="EMBL" id="CP012117">
    <property type="protein sequence ID" value="ANP28016.1"/>
    <property type="molecule type" value="Genomic_DNA"/>
</dbReference>